<dbReference type="Proteomes" id="UP000295188">
    <property type="component" value="Unassembled WGS sequence"/>
</dbReference>
<reference evidence="1 2" key="1">
    <citation type="submission" date="2019-03" db="EMBL/GenBank/DDBJ databases">
        <title>Genomic Encyclopedia of Type Strains, Phase IV (KMG-IV): sequencing the most valuable type-strain genomes for metagenomic binning, comparative biology and taxonomic classification.</title>
        <authorList>
            <person name="Goeker M."/>
        </authorList>
    </citation>
    <scope>NUCLEOTIDE SEQUENCE [LARGE SCALE GENOMIC DNA]</scope>
    <source>
        <strain evidence="1 2">DSM 20467</strain>
    </source>
</reference>
<organism evidence="1 2">
    <name type="scientific">Pectinatus cerevisiiphilus</name>
    <dbReference type="NCBI Taxonomy" id="86956"/>
    <lineage>
        <taxon>Bacteria</taxon>
        <taxon>Bacillati</taxon>
        <taxon>Bacillota</taxon>
        <taxon>Negativicutes</taxon>
        <taxon>Selenomonadales</taxon>
        <taxon>Selenomonadaceae</taxon>
        <taxon>Pectinatus</taxon>
    </lineage>
</organism>
<proteinExistence type="predicted"/>
<dbReference type="AlphaFoldDB" id="A0A4R3K6Y6"/>
<evidence type="ECO:0000313" key="1">
    <source>
        <dbReference type="EMBL" id="TCS78451.1"/>
    </source>
</evidence>
<evidence type="ECO:0000313" key="2">
    <source>
        <dbReference type="Proteomes" id="UP000295188"/>
    </source>
</evidence>
<sequence>MLYEYGSIHRAFFVNRFMCLIFYVPPLKIQKGAFGIISKLMKIPKAPLLSIYKHDSL</sequence>
<dbReference type="EMBL" id="SMAA01000010">
    <property type="protein sequence ID" value="TCS78451.1"/>
    <property type="molecule type" value="Genomic_DNA"/>
</dbReference>
<protein>
    <submittedName>
        <fullName evidence="1">Uncharacterized protein</fullName>
    </submittedName>
</protein>
<keyword evidence="2" id="KW-1185">Reference proteome</keyword>
<accession>A0A4R3K6Y6</accession>
<name>A0A4R3K6Y6_9FIRM</name>
<gene>
    <name evidence="1" type="ORF">EDC37_11087</name>
</gene>
<comment type="caution">
    <text evidence="1">The sequence shown here is derived from an EMBL/GenBank/DDBJ whole genome shotgun (WGS) entry which is preliminary data.</text>
</comment>